<evidence type="ECO:0000313" key="5">
    <source>
        <dbReference type="Proteomes" id="UP000005207"/>
    </source>
</evidence>
<keyword evidence="1" id="KW-0479">Metal-binding</keyword>
<dbReference type="PANTHER" id="PTHR46888:SF13">
    <property type="entry name" value="RIBONUCLEASE H"/>
    <property type="match status" value="1"/>
</dbReference>
<dbReference type="InterPro" id="IPR038269">
    <property type="entry name" value="SCAN_sf"/>
</dbReference>
<keyword evidence="5" id="KW-1185">Reference proteome</keyword>
<evidence type="ECO:0000256" key="1">
    <source>
        <dbReference type="PROSITE-ProRule" id="PRU00047"/>
    </source>
</evidence>
<dbReference type="PROSITE" id="PS50158">
    <property type="entry name" value="ZF_CCHC"/>
    <property type="match status" value="1"/>
</dbReference>
<dbReference type="InterPro" id="IPR003309">
    <property type="entry name" value="SCAN_dom"/>
</dbReference>
<reference evidence="5" key="1">
    <citation type="submission" date="2012-01" db="EMBL/GenBank/DDBJ databases">
        <title>The Genome Sequence of Oreochromis niloticus (Nile Tilapia).</title>
        <authorList>
            <consortium name="Broad Institute Genome Assembly Team"/>
            <consortium name="Broad Institute Sequencing Platform"/>
            <person name="Di Palma F."/>
            <person name="Johnson J."/>
            <person name="Lander E.S."/>
            <person name="Lindblad-Toh K."/>
        </authorList>
    </citation>
    <scope>NUCLEOTIDE SEQUENCE [LARGE SCALE GENOMIC DNA]</scope>
</reference>
<keyword evidence="1" id="KW-0863">Zinc-finger</keyword>
<dbReference type="Proteomes" id="UP000005207">
    <property type="component" value="Linkage group LG22"/>
</dbReference>
<evidence type="ECO:0000313" key="4">
    <source>
        <dbReference type="Ensembl" id="ENSONIP00000033061.1"/>
    </source>
</evidence>
<dbReference type="AlphaFoldDB" id="A0A669BC36"/>
<dbReference type="SUPFAM" id="SSF57756">
    <property type="entry name" value="Retrovirus zinc finger-like domains"/>
    <property type="match status" value="1"/>
</dbReference>
<dbReference type="InParanoid" id="A0A669BC36"/>
<reference evidence="4" key="3">
    <citation type="submission" date="2025-09" db="UniProtKB">
        <authorList>
            <consortium name="Ensembl"/>
        </authorList>
    </citation>
    <scope>IDENTIFICATION</scope>
</reference>
<feature type="region of interest" description="Disordered" evidence="2">
    <location>
        <begin position="1"/>
        <end position="22"/>
    </location>
</feature>
<evidence type="ECO:0000256" key="2">
    <source>
        <dbReference type="SAM" id="MobiDB-lite"/>
    </source>
</evidence>
<keyword evidence="1" id="KW-0862">Zinc</keyword>
<name>A0A669BC36_ORENI</name>
<dbReference type="GeneTree" id="ENSGT00940000165751"/>
<dbReference type="Gene3D" id="1.10.4020.10">
    <property type="entry name" value="DNA breaking-rejoining enzymes"/>
    <property type="match status" value="1"/>
</dbReference>
<dbReference type="PANTHER" id="PTHR46888">
    <property type="entry name" value="ZINC KNUCKLE DOMAINCONTAINING PROTEIN-RELATED"/>
    <property type="match status" value="1"/>
</dbReference>
<dbReference type="Pfam" id="PF02023">
    <property type="entry name" value="SCAN"/>
    <property type="match status" value="1"/>
</dbReference>
<accession>A0A669BC36</accession>
<dbReference type="GO" id="GO:0003676">
    <property type="term" value="F:nucleic acid binding"/>
    <property type="evidence" value="ECO:0007669"/>
    <property type="project" value="InterPro"/>
</dbReference>
<evidence type="ECO:0000259" key="3">
    <source>
        <dbReference type="PROSITE" id="PS50158"/>
    </source>
</evidence>
<reference evidence="4" key="2">
    <citation type="submission" date="2025-08" db="UniProtKB">
        <authorList>
            <consortium name="Ensembl"/>
        </authorList>
    </citation>
    <scope>IDENTIFICATION</scope>
</reference>
<dbReference type="SUPFAM" id="SSF47353">
    <property type="entry name" value="Retrovirus capsid dimerization domain-like"/>
    <property type="match status" value="1"/>
</dbReference>
<dbReference type="InterPro" id="IPR036875">
    <property type="entry name" value="Znf_CCHC_sf"/>
</dbReference>
<dbReference type="GO" id="GO:0008270">
    <property type="term" value="F:zinc ion binding"/>
    <property type="evidence" value="ECO:0007669"/>
    <property type="project" value="UniProtKB-KW"/>
</dbReference>
<dbReference type="Gene3D" id="4.10.60.10">
    <property type="entry name" value="Zinc finger, CCHC-type"/>
    <property type="match status" value="1"/>
</dbReference>
<feature type="region of interest" description="Disordered" evidence="2">
    <location>
        <begin position="275"/>
        <end position="298"/>
    </location>
</feature>
<sequence length="418" mass="46839">MTLPRFDPLSTQSSEGSKQDARHKVRLARLQLEKEQLKREFQLKREIELRRLDAELARAREVELKKVEAETKVKLRQLELQQASSPPVAASLSQTEVQFDVGRNSRLVPVFRDTEVEVYFESFERIATALRWPRDAWAILLQCKLVGKAQEVCSSLSAECSLDYNKLKSAILLAYELVPEAYRQRFRGLKKVQGQSFLDFARENSVLFDRWCMACKAADLVSVRELILIEEFKNCVSERTAVYLNEQKVSTLQQAATLADEFAPVHKASIVKQERRDTLAKASGASGEQGTRGEVPVPRPRSDRKCFYCFKSGHLIADCKAYRRRQPASTPHKSKGMGLIKIASPVNRPLSTETPDECFKPFIFKGAVSLSGEPKDECTVTILCDTGGSQSLILASALAFDEKTASGTDVIVRGVGMT</sequence>
<dbReference type="InterPro" id="IPR001878">
    <property type="entry name" value="Znf_CCHC"/>
</dbReference>
<feature type="domain" description="CCHC-type" evidence="3">
    <location>
        <begin position="304"/>
        <end position="320"/>
    </location>
</feature>
<organism evidence="4 5">
    <name type="scientific">Oreochromis niloticus</name>
    <name type="common">Nile tilapia</name>
    <name type="synonym">Tilapia nilotica</name>
    <dbReference type="NCBI Taxonomy" id="8128"/>
    <lineage>
        <taxon>Eukaryota</taxon>
        <taxon>Metazoa</taxon>
        <taxon>Chordata</taxon>
        <taxon>Craniata</taxon>
        <taxon>Vertebrata</taxon>
        <taxon>Euteleostomi</taxon>
        <taxon>Actinopterygii</taxon>
        <taxon>Neopterygii</taxon>
        <taxon>Teleostei</taxon>
        <taxon>Neoteleostei</taxon>
        <taxon>Acanthomorphata</taxon>
        <taxon>Ovalentaria</taxon>
        <taxon>Cichlomorphae</taxon>
        <taxon>Cichliformes</taxon>
        <taxon>Cichlidae</taxon>
        <taxon>African cichlids</taxon>
        <taxon>Pseudocrenilabrinae</taxon>
        <taxon>Oreochromini</taxon>
        <taxon>Oreochromis</taxon>
    </lineage>
</organism>
<proteinExistence type="predicted"/>
<dbReference type="Ensembl" id="ENSONIT00000054536.1">
    <property type="protein sequence ID" value="ENSONIP00000033061.1"/>
    <property type="gene ID" value="ENSONIG00000029447.1"/>
</dbReference>
<dbReference type="OMA" id="RWCMACK"/>
<protein>
    <recommendedName>
        <fullName evidence="3">CCHC-type domain-containing protein</fullName>
    </recommendedName>
</protein>